<name>A0A9W6UFS9_9ACTN</name>
<evidence type="ECO:0000313" key="7">
    <source>
        <dbReference type="EMBL" id="GLU45766.1"/>
    </source>
</evidence>
<keyword evidence="8" id="KW-1185">Reference proteome</keyword>
<dbReference type="GO" id="GO:1901678">
    <property type="term" value="P:iron coordination entity transport"/>
    <property type="evidence" value="ECO:0007669"/>
    <property type="project" value="UniProtKB-ARBA"/>
</dbReference>
<evidence type="ECO:0000256" key="4">
    <source>
        <dbReference type="ARBA" id="ARBA00022729"/>
    </source>
</evidence>
<dbReference type="PANTHER" id="PTHR30532">
    <property type="entry name" value="IRON III DICITRATE-BINDING PERIPLASMIC PROTEIN"/>
    <property type="match status" value="1"/>
</dbReference>
<proteinExistence type="inferred from homology"/>
<comment type="similarity">
    <text evidence="2">Belongs to the bacterial solute-binding protein 8 family.</text>
</comment>
<sequence>MTTSPLTAAAALLVAVLALSGCADPGPPSAGSDSDNATRVVRAANGEVEIPAAPERIAVLWRPTLAAVTQLGFAPVASMGDPGAEDGGLSPYLPEGHSPAPLLVATGPGEAEINVEELAGAAPDLIIGVSTQTGDQAAQLPRLSEIAPTVLLDWEGTGSWVAHLTEVAEVLDASAAAEEAQAAYETAVAEVRSEIGAPSGTEVSLIRLQSEAEVRFETPRSFAGQVIDDLGLSRPEGQRTPTGSADYNSASYENLAEGDADMVFVFAAGGYADQAPRAFDTGVWAQLRAVREKQIFLMDASTWGAPGYPAAHRILSDVRAAFNGELSPAV</sequence>
<evidence type="ECO:0000256" key="2">
    <source>
        <dbReference type="ARBA" id="ARBA00008814"/>
    </source>
</evidence>
<dbReference type="PANTHER" id="PTHR30532:SF25">
    <property type="entry name" value="IRON(III) DICITRATE-BINDING PERIPLASMIC PROTEIN"/>
    <property type="match status" value="1"/>
</dbReference>
<dbReference type="Pfam" id="PF01497">
    <property type="entry name" value="Peripla_BP_2"/>
    <property type="match status" value="1"/>
</dbReference>
<keyword evidence="7" id="KW-0449">Lipoprotein</keyword>
<evidence type="ECO:0000256" key="5">
    <source>
        <dbReference type="SAM" id="SignalP"/>
    </source>
</evidence>
<comment type="caution">
    <text evidence="7">The sequence shown here is derived from an EMBL/GenBank/DDBJ whole genome shotgun (WGS) entry which is preliminary data.</text>
</comment>
<evidence type="ECO:0000256" key="3">
    <source>
        <dbReference type="ARBA" id="ARBA00022448"/>
    </source>
</evidence>
<evidence type="ECO:0000256" key="1">
    <source>
        <dbReference type="ARBA" id="ARBA00004196"/>
    </source>
</evidence>
<dbReference type="Gene3D" id="3.40.50.1980">
    <property type="entry name" value="Nitrogenase molybdenum iron protein domain"/>
    <property type="match status" value="2"/>
</dbReference>
<protein>
    <submittedName>
        <fullName evidence="7">Siderophore-binding lipoprotein YfiY</fullName>
    </submittedName>
</protein>
<dbReference type="InterPro" id="IPR051313">
    <property type="entry name" value="Bact_iron-sidero_bind"/>
</dbReference>
<dbReference type="Proteomes" id="UP001165092">
    <property type="component" value="Unassembled WGS sequence"/>
</dbReference>
<keyword evidence="4 5" id="KW-0732">Signal</keyword>
<dbReference type="InterPro" id="IPR002491">
    <property type="entry name" value="ABC_transptr_periplasmic_BD"/>
</dbReference>
<organism evidence="7 8">
    <name type="scientific">Nocardiopsis ansamitocini</name>
    <dbReference type="NCBI Taxonomy" id="1670832"/>
    <lineage>
        <taxon>Bacteria</taxon>
        <taxon>Bacillati</taxon>
        <taxon>Actinomycetota</taxon>
        <taxon>Actinomycetes</taxon>
        <taxon>Streptosporangiales</taxon>
        <taxon>Nocardiopsidaceae</taxon>
        <taxon>Nocardiopsis</taxon>
    </lineage>
</organism>
<evidence type="ECO:0000313" key="8">
    <source>
        <dbReference type="Proteomes" id="UP001165092"/>
    </source>
</evidence>
<dbReference type="SUPFAM" id="SSF53807">
    <property type="entry name" value="Helical backbone' metal receptor"/>
    <property type="match status" value="1"/>
</dbReference>
<dbReference type="AlphaFoldDB" id="A0A9W6UFS9"/>
<accession>A0A9W6UFS9</accession>
<reference evidence="7" key="1">
    <citation type="submission" date="2023-02" db="EMBL/GenBank/DDBJ databases">
        <title>Nocardiopsis ansamitocini NBRC 112285.</title>
        <authorList>
            <person name="Ichikawa N."/>
            <person name="Sato H."/>
            <person name="Tonouchi N."/>
        </authorList>
    </citation>
    <scope>NUCLEOTIDE SEQUENCE</scope>
    <source>
        <strain evidence="7">NBRC 112285</strain>
    </source>
</reference>
<feature type="domain" description="Fe/B12 periplasmic-binding" evidence="6">
    <location>
        <begin position="56"/>
        <end position="326"/>
    </location>
</feature>
<feature type="signal peptide" evidence="5">
    <location>
        <begin position="1"/>
        <end position="23"/>
    </location>
</feature>
<dbReference type="RefSeq" id="WP_285756653.1">
    <property type="nucleotide sequence ID" value="NZ_BSQG01000001.1"/>
</dbReference>
<feature type="chain" id="PRO_5040905985" evidence="5">
    <location>
        <begin position="24"/>
        <end position="330"/>
    </location>
</feature>
<dbReference type="EMBL" id="BSQG01000001">
    <property type="protein sequence ID" value="GLU45766.1"/>
    <property type="molecule type" value="Genomic_DNA"/>
</dbReference>
<evidence type="ECO:0000259" key="6">
    <source>
        <dbReference type="PROSITE" id="PS50983"/>
    </source>
</evidence>
<keyword evidence="3" id="KW-0813">Transport</keyword>
<dbReference type="GO" id="GO:0030288">
    <property type="term" value="C:outer membrane-bounded periplasmic space"/>
    <property type="evidence" value="ECO:0007669"/>
    <property type="project" value="TreeGrafter"/>
</dbReference>
<gene>
    <name evidence="7" type="primary">yfiY</name>
    <name evidence="7" type="ORF">Nans01_01170</name>
</gene>
<comment type="subcellular location">
    <subcellularLocation>
        <location evidence="1">Cell envelope</location>
    </subcellularLocation>
</comment>
<dbReference type="PROSITE" id="PS50983">
    <property type="entry name" value="FE_B12_PBP"/>
    <property type="match status" value="1"/>
</dbReference>